<feature type="compositionally biased region" description="Basic and acidic residues" evidence="1">
    <location>
        <begin position="37"/>
        <end position="54"/>
    </location>
</feature>
<gene>
    <name evidence="2" type="ORF">PanWU01x14_012760</name>
</gene>
<proteinExistence type="predicted"/>
<comment type="caution">
    <text evidence="2">The sequence shown here is derived from an EMBL/GenBank/DDBJ whole genome shotgun (WGS) entry which is preliminary data.</text>
</comment>
<evidence type="ECO:0000256" key="1">
    <source>
        <dbReference type="SAM" id="MobiDB-lite"/>
    </source>
</evidence>
<dbReference type="EMBL" id="JXTB01000004">
    <property type="protein sequence ID" value="PON79541.1"/>
    <property type="molecule type" value="Genomic_DNA"/>
</dbReference>
<reference evidence="3" key="1">
    <citation type="submission" date="2016-06" db="EMBL/GenBank/DDBJ databases">
        <title>Parallel loss of symbiosis genes in relatives of nitrogen-fixing non-legume Parasponia.</title>
        <authorList>
            <person name="Van Velzen R."/>
            <person name="Holmer R."/>
            <person name="Bu F."/>
            <person name="Rutten L."/>
            <person name="Van Zeijl A."/>
            <person name="Liu W."/>
            <person name="Santuari L."/>
            <person name="Cao Q."/>
            <person name="Sharma T."/>
            <person name="Shen D."/>
            <person name="Roswanjaya Y."/>
            <person name="Wardhani T."/>
            <person name="Kalhor M.S."/>
            <person name="Jansen J."/>
            <person name="Van den Hoogen J."/>
            <person name="Gungor B."/>
            <person name="Hartog M."/>
            <person name="Hontelez J."/>
            <person name="Verver J."/>
            <person name="Yang W.-C."/>
            <person name="Schijlen E."/>
            <person name="Repin R."/>
            <person name="Schilthuizen M."/>
            <person name="Schranz E."/>
            <person name="Heidstra R."/>
            <person name="Miyata K."/>
            <person name="Fedorova E."/>
            <person name="Kohlen W."/>
            <person name="Bisseling T."/>
            <person name="Smit S."/>
            <person name="Geurts R."/>
        </authorList>
    </citation>
    <scope>NUCLEOTIDE SEQUENCE [LARGE SCALE GENOMIC DNA]</scope>
    <source>
        <strain evidence="3">cv. WU1-14</strain>
    </source>
</reference>
<keyword evidence="3" id="KW-1185">Reference proteome</keyword>
<evidence type="ECO:0000313" key="2">
    <source>
        <dbReference type="EMBL" id="PON79541.1"/>
    </source>
</evidence>
<evidence type="ECO:0000313" key="3">
    <source>
        <dbReference type="Proteomes" id="UP000237105"/>
    </source>
</evidence>
<feature type="compositionally biased region" description="Basic residues" evidence="1">
    <location>
        <begin position="55"/>
        <end position="70"/>
    </location>
</feature>
<name>A0A2P5E1Y3_PARAD</name>
<dbReference type="Proteomes" id="UP000237105">
    <property type="component" value="Unassembled WGS sequence"/>
</dbReference>
<feature type="region of interest" description="Disordered" evidence="1">
    <location>
        <begin position="37"/>
        <end position="70"/>
    </location>
</feature>
<protein>
    <submittedName>
        <fullName evidence="2">Uncharacterized protein</fullName>
    </submittedName>
</protein>
<dbReference type="AlphaFoldDB" id="A0A2P5E1Y3"/>
<organism evidence="2 3">
    <name type="scientific">Parasponia andersonii</name>
    <name type="common">Sponia andersonii</name>
    <dbReference type="NCBI Taxonomy" id="3476"/>
    <lineage>
        <taxon>Eukaryota</taxon>
        <taxon>Viridiplantae</taxon>
        <taxon>Streptophyta</taxon>
        <taxon>Embryophyta</taxon>
        <taxon>Tracheophyta</taxon>
        <taxon>Spermatophyta</taxon>
        <taxon>Magnoliopsida</taxon>
        <taxon>eudicotyledons</taxon>
        <taxon>Gunneridae</taxon>
        <taxon>Pentapetalae</taxon>
        <taxon>rosids</taxon>
        <taxon>fabids</taxon>
        <taxon>Rosales</taxon>
        <taxon>Cannabaceae</taxon>
        <taxon>Parasponia</taxon>
    </lineage>
</organism>
<sequence>MSMIGGFFSYRFGLLRVRWNRLSVKANLQTKGDIKRGEVKREKENREKKWEEKKRNTKRKKKRNKKVNSE</sequence>
<accession>A0A2P5E1Y3</accession>